<accession>A0A2G9Y813</accession>
<dbReference type="EMBL" id="PCRE01000059">
    <property type="protein sequence ID" value="PIP14621.1"/>
    <property type="molecule type" value="Genomic_DNA"/>
</dbReference>
<organism evidence="1 2">
    <name type="scientific">Candidatus Roizmanbacteria bacterium CG23_combo_of_CG06-09_8_20_14_all_35_49</name>
    <dbReference type="NCBI Taxonomy" id="1974863"/>
    <lineage>
        <taxon>Bacteria</taxon>
        <taxon>Candidatus Roizmaniibacteriota</taxon>
    </lineage>
</organism>
<sequence length="114" mass="13764">MVLTTLDILKSLPFDQEFKNRIVDGFDKFNPDQKFVIENVIWEMYNAIYKLKLNRNIEIALKKVIKEHLPTDKSFYTKIKQETEKEMDLEFYKNVEQTDLSRVRSKLEEIMKKN</sequence>
<dbReference type="Proteomes" id="UP000231025">
    <property type="component" value="Unassembled WGS sequence"/>
</dbReference>
<name>A0A2G9Y813_9BACT</name>
<gene>
    <name evidence="1" type="ORF">COX47_04225</name>
</gene>
<comment type="caution">
    <text evidence="1">The sequence shown here is derived from an EMBL/GenBank/DDBJ whole genome shotgun (WGS) entry which is preliminary data.</text>
</comment>
<proteinExistence type="predicted"/>
<protein>
    <submittedName>
        <fullName evidence="1">Uncharacterized protein</fullName>
    </submittedName>
</protein>
<evidence type="ECO:0000313" key="2">
    <source>
        <dbReference type="Proteomes" id="UP000231025"/>
    </source>
</evidence>
<dbReference type="AlphaFoldDB" id="A0A2G9Y813"/>
<reference evidence="1 2" key="1">
    <citation type="submission" date="2017-09" db="EMBL/GenBank/DDBJ databases">
        <title>Depth-based differentiation of microbial function through sediment-hosted aquifers and enrichment of novel symbionts in the deep terrestrial subsurface.</title>
        <authorList>
            <person name="Probst A.J."/>
            <person name="Ladd B."/>
            <person name="Jarett J.K."/>
            <person name="Geller-Mcgrath D.E."/>
            <person name="Sieber C.M."/>
            <person name="Emerson J.B."/>
            <person name="Anantharaman K."/>
            <person name="Thomas B.C."/>
            <person name="Malmstrom R."/>
            <person name="Stieglmeier M."/>
            <person name="Klingl A."/>
            <person name="Woyke T."/>
            <person name="Ryan C.M."/>
            <person name="Banfield J.F."/>
        </authorList>
    </citation>
    <scope>NUCLEOTIDE SEQUENCE [LARGE SCALE GENOMIC DNA]</scope>
    <source>
        <strain evidence="1">CG23_combo_of_CG06-09_8_20_14_all_35_49</strain>
    </source>
</reference>
<evidence type="ECO:0000313" key="1">
    <source>
        <dbReference type="EMBL" id="PIP14621.1"/>
    </source>
</evidence>